<accession>A0A916TBQ1</accession>
<dbReference type="AlphaFoldDB" id="A0A916TBQ1"/>
<evidence type="ECO:0000313" key="1">
    <source>
        <dbReference type="EMBL" id="GGB37244.1"/>
    </source>
</evidence>
<proteinExistence type="predicted"/>
<dbReference type="CDD" id="cd07067">
    <property type="entry name" value="HP_PGM_like"/>
    <property type="match status" value="1"/>
</dbReference>
<protein>
    <submittedName>
        <fullName evidence="1">Phosphoglycerate mutase</fullName>
    </submittedName>
</protein>
<reference evidence="1" key="2">
    <citation type="submission" date="2020-09" db="EMBL/GenBank/DDBJ databases">
        <authorList>
            <person name="Sun Q."/>
            <person name="Zhou Y."/>
        </authorList>
    </citation>
    <scope>NUCLEOTIDE SEQUENCE</scope>
    <source>
        <strain evidence="1">CGMCC 1.12426</strain>
    </source>
</reference>
<dbReference type="RefSeq" id="WP_150494427.1">
    <property type="nucleotide sequence ID" value="NZ_BMFA01000001.1"/>
</dbReference>
<comment type="caution">
    <text evidence="1">The sequence shown here is derived from an EMBL/GenBank/DDBJ whole genome shotgun (WGS) entry which is preliminary data.</text>
</comment>
<dbReference type="PANTHER" id="PTHR47623">
    <property type="entry name" value="OS09G0287300 PROTEIN"/>
    <property type="match status" value="1"/>
</dbReference>
<organism evidence="1 2">
    <name type="scientific">Roseibium aquae</name>
    <dbReference type="NCBI Taxonomy" id="1323746"/>
    <lineage>
        <taxon>Bacteria</taxon>
        <taxon>Pseudomonadati</taxon>
        <taxon>Pseudomonadota</taxon>
        <taxon>Alphaproteobacteria</taxon>
        <taxon>Hyphomicrobiales</taxon>
        <taxon>Stappiaceae</taxon>
        <taxon>Roseibium</taxon>
    </lineage>
</organism>
<evidence type="ECO:0000313" key="2">
    <source>
        <dbReference type="Proteomes" id="UP000605148"/>
    </source>
</evidence>
<reference evidence="1" key="1">
    <citation type="journal article" date="2014" name="Int. J. Syst. Evol. Microbiol.">
        <title>Complete genome sequence of Corynebacterium casei LMG S-19264T (=DSM 44701T), isolated from a smear-ripened cheese.</title>
        <authorList>
            <consortium name="US DOE Joint Genome Institute (JGI-PGF)"/>
            <person name="Walter F."/>
            <person name="Albersmeier A."/>
            <person name="Kalinowski J."/>
            <person name="Ruckert C."/>
        </authorList>
    </citation>
    <scope>NUCLEOTIDE SEQUENCE</scope>
    <source>
        <strain evidence="1">CGMCC 1.12426</strain>
    </source>
</reference>
<dbReference type="InterPro" id="IPR029033">
    <property type="entry name" value="His_PPase_superfam"/>
</dbReference>
<dbReference type="SUPFAM" id="SSF53254">
    <property type="entry name" value="Phosphoglycerate mutase-like"/>
    <property type="match status" value="1"/>
</dbReference>
<dbReference type="PANTHER" id="PTHR47623:SF1">
    <property type="entry name" value="OS09G0287300 PROTEIN"/>
    <property type="match status" value="1"/>
</dbReference>
<dbReference type="Proteomes" id="UP000605148">
    <property type="component" value="Unassembled WGS sequence"/>
</dbReference>
<dbReference type="EMBL" id="BMFA01000001">
    <property type="protein sequence ID" value="GGB37244.1"/>
    <property type="molecule type" value="Genomic_DNA"/>
</dbReference>
<dbReference type="SMART" id="SM00855">
    <property type="entry name" value="PGAM"/>
    <property type="match status" value="1"/>
</dbReference>
<gene>
    <name evidence="1" type="ORF">GCM10011316_06690</name>
</gene>
<dbReference type="Gene3D" id="3.40.50.1240">
    <property type="entry name" value="Phosphoglycerate mutase-like"/>
    <property type="match status" value="1"/>
</dbReference>
<dbReference type="Pfam" id="PF00300">
    <property type="entry name" value="His_Phos_1"/>
    <property type="match status" value="1"/>
</dbReference>
<dbReference type="OrthoDB" id="9810154at2"/>
<keyword evidence="2" id="KW-1185">Reference proteome</keyword>
<dbReference type="InterPro" id="IPR013078">
    <property type="entry name" value="His_Pase_superF_clade-1"/>
</dbReference>
<sequence length="172" mass="19362">MKRLILYRHAKSDWGDPALADKDRPLNERGRQAAPVMAAYLREQNLNPDRILCSTSLRTRETLAPLLLHLTREVEIHLLDALYDDHGLDYLPILRRHAAPADVVMIIGHNPAMDATAYSLVQTREGPVWQDMSAKFPTGAIAVLDFAIADWRDLTVESGQLVSFAKPRDLMP</sequence>
<name>A0A916TBQ1_9HYPH</name>